<organism evidence="2 5">
    <name type="scientific">Hydrogenophaga crassostreae</name>
    <dbReference type="NCBI Taxonomy" id="1763535"/>
    <lineage>
        <taxon>Bacteria</taxon>
        <taxon>Pseudomonadati</taxon>
        <taxon>Pseudomonadota</taxon>
        <taxon>Betaproteobacteria</taxon>
        <taxon>Burkholderiales</taxon>
        <taxon>Comamonadaceae</taxon>
        <taxon>Hydrogenophaga</taxon>
    </lineage>
</organism>
<dbReference type="InterPro" id="IPR016181">
    <property type="entry name" value="Acyl_CoA_acyltransferase"/>
</dbReference>
<dbReference type="EMBL" id="CP017476">
    <property type="protein sequence ID" value="AOW14372.1"/>
    <property type="molecule type" value="Genomic_DNA"/>
</dbReference>
<reference evidence="2 5" key="2">
    <citation type="submission" date="2016-10" db="EMBL/GenBank/DDBJ databases">
        <title>Hydorgenophaga sp. LPB0072 isolated from gastropod.</title>
        <authorList>
            <person name="Kim E."/>
            <person name="Yi H."/>
        </authorList>
    </citation>
    <scope>NUCLEOTIDE SEQUENCE [LARGE SCALE GENOMIC DNA]</scope>
    <source>
        <strain evidence="2 5">LPB0072</strain>
    </source>
</reference>
<evidence type="ECO:0000313" key="4">
    <source>
        <dbReference type="Proteomes" id="UP000185657"/>
    </source>
</evidence>
<accession>A0A167IUH9</accession>
<dbReference type="Pfam" id="PF00583">
    <property type="entry name" value="Acetyltransf_1"/>
    <property type="match status" value="1"/>
</dbReference>
<dbReference type="InterPro" id="IPR000182">
    <property type="entry name" value="GNAT_dom"/>
</dbReference>
<dbReference type="CDD" id="cd04301">
    <property type="entry name" value="NAT_SF"/>
    <property type="match status" value="1"/>
</dbReference>
<reference evidence="3 4" key="1">
    <citation type="submission" date="2016-02" db="EMBL/GenBank/DDBJ databases">
        <title>Draft genome sequence of Hydrogenophaga sp. LPB0072.</title>
        <authorList>
            <person name="Shin S.-K."/>
            <person name="Yi H."/>
        </authorList>
    </citation>
    <scope>NUCLEOTIDE SEQUENCE [LARGE SCALE GENOMIC DNA]</scope>
    <source>
        <strain evidence="3 4">LPB0072</strain>
    </source>
</reference>
<dbReference type="GO" id="GO:0016747">
    <property type="term" value="F:acyltransferase activity, transferring groups other than amino-acyl groups"/>
    <property type="evidence" value="ECO:0007669"/>
    <property type="project" value="InterPro"/>
</dbReference>
<dbReference type="OrthoDB" id="1096234at2"/>
<name>A0A167IUH9_9BURK</name>
<protein>
    <recommendedName>
        <fullName evidence="1">N-acetyltransferase domain-containing protein</fullName>
    </recommendedName>
</protein>
<dbReference type="RefSeq" id="WP_066085767.1">
    <property type="nucleotide sequence ID" value="NZ_CP017476.1"/>
</dbReference>
<keyword evidence="4" id="KW-1185">Reference proteome</keyword>
<evidence type="ECO:0000259" key="1">
    <source>
        <dbReference type="PROSITE" id="PS51186"/>
    </source>
</evidence>
<dbReference type="AlphaFoldDB" id="A0A167IUH9"/>
<dbReference type="SUPFAM" id="SSF55729">
    <property type="entry name" value="Acyl-CoA N-acyltransferases (Nat)"/>
    <property type="match status" value="1"/>
</dbReference>
<evidence type="ECO:0000313" key="5">
    <source>
        <dbReference type="Proteomes" id="UP000185680"/>
    </source>
</evidence>
<evidence type="ECO:0000313" key="2">
    <source>
        <dbReference type="EMBL" id="AOW14372.1"/>
    </source>
</evidence>
<proteinExistence type="predicted"/>
<dbReference type="PROSITE" id="PS51186">
    <property type="entry name" value="GNAT"/>
    <property type="match status" value="1"/>
</dbReference>
<gene>
    <name evidence="2" type="ORF">LPB072_17545</name>
    <name evidence="3" type="ORF">LPB72_03490</name>
</gene>
<dbReference type="Gene3D" id="3.40.630.30">
    <property type="match status" value="1"/>
</dbReference>
<dbReference type="Proteomes" id="UP000185680">
    <property type="component" value="Chromosome"/>
</dbReference>
<feature type="domain" description="N-acetyltransferase" evidence="1">
    <location>
        <begin position="116"/>
        <end position="257"/>
    </location>
</feature>
<dbReference type="EMBL" id="LVWD01000003">
    <property type="protein sequence ID" value="OAD43604.1"/>
    <property type="molecule type" value="Genomic_DNA"/>
</dbReference>
<sequence length="257" mass="28159">MVVDWADANVKNLFQLWQAMGADSRVRPDGSELFRSRGWPHRCWVMGATALPVSAAELPLNPDTLYPQLPETIHGHAMAPVIDALGMSEVFAQTAMVWRRNCWPVNALVQSERPLTLITPKGEDQVNTWVEVAALAFGYGIDNSIFHNLARHASAQLVLACAGERAVATALLFRTGKELGLHQFGVLPEAQGNGYASQLLQALLQPAFLRDCEAVTLQASVAGFPLYQKQGFESQFGIRNFRRGLPSDQGLSVAHKL</sequence>
<evidence type="ECO:0000313" key="3">
    <source>
        <dbReference type="EMBL" id="OAD43604.1"/>
    </source>
</evidence>
<dbReference type="Proteomes" id="UP000185657">
    <property type="component" value="Unassembled WGS sequence"/>
</dbReference>
<dbReference type="KEGG" id="hyl:LPB072_17545"/>